<evidence type="ECO:0000256" key="4">
    <source>
        <dbReference type="ARBA" id="ARBA00022801"/>
    </source>
</evidence>
<dbReference type="EC" id="3.6.4.13" evidence="2"/>
<reference evidence="16" key="2">
    <citation type="submission" date="2025-08" db="UniProtKB">
        <authorList>
            <consortium name="Ensembl"/>
        </authorList>
    </citation>
    <scope>IDENTIFICATION</scope>
</reference>
<dbReference type="SMART" id="SM00490">
    <property type="entry name" value="HELICc"/>
    <property type="match status" value="1"/>
</dbReference>
<sequence length="406" mass="45199">MAAPEEHDSPTETSQPIVEEEETKTFKDLGVTDVLCEACDQLGWTKPTKIQIEAIPLALQGRDIIGLAETGSGKTGAFALPILNALLETPQRLFALVLTPTRELAFQISEQFEALGSSIGVQSAVIVGGIDSMSQSLALAKKPHIIIATPGRLIDHLENTKGFNLRALKYLVMDEADRILNMDFETEVDKILKVIPRDRKTFLFSATMTKKVQKLQRAALKNPVKCAVSSKYQTVEKLQQYYIFIPSKFKSKRLGSLNKFKAKARSILLATDVASRGLDIPHVDVVVNFDIPTHSKDYIHRVGRTARAGRSGKAITFVTQYDVELFQRIEHLIGKKLPGFPTQDDEVMMLTERVAEAQRFARMELREHGEKKKRSREDAGDNDDTEGAIGVRNKVAGGKMKKRKGR</sequence>
<dbReference type="InterPro" id="IPR001650">
    <property type="entry name" value="Helicase_C-like"/>
</dbReference>
<evidence type="ECO:0000313" key="17">
    <source>
        <dbReference type="Proteomes" id="UP000240080"/>
    </source>
</evidence>
<evidence type="ECO:0000256" key="5">
    <source>
        <dbReference type="ARBA" id="ARBA00022806"/>
    </source>
</evidence>
<evidence type="ECO:0000313" key="16">
    <source>
        <dbReference type="Ensembl" id="ENSPPAP00000033894.1"/>
    </source>
</evidence>
<dbReference type="GO" id="GO:0005524">
    <property type="term" value="F:ATP binding"/>
    <property type="evidence" value="ECO:0007669"/>
    <property type="project" value="UniProtKB-KW"/>
</dbReference>
<dbReference type="GeneTree" id="ENSGT00940000155774"/>
<feature type="short sequence motif" description="Q motif" evidence="10">
    <location>
        <begin position="24"/>
        <end position="52"/>
    </location>
</feature>
<dbReference type="CDD" id="cd17954">
    <property type="entry name" value="DEADc_DDX47"/>
    <property type="match status" value="1"/>
</dbReference>
<evidence type="ECO:0000256" key="1">
    <source>
        <dbReference type="ARBA" id="ARBA00004123"/>
    </source>
</evidence>
<dbReference type="FunFam" id="3.40.50.300:FF:000681">
    <property type="entry name" value="probable ATP-dependent RNA helicase DDX47"/>
    <property type="match status" value="1"/>
</dbReference>
<feature type="domain" description="Helicase C-terminal" evidence="14">
    <location>
        <begin position="187"/>
        <end position="348"/>
    </location>
</feature>
<dbReference type="PROSITE" id="PS51195">
    <property type="entry name" value="Q_MOTIF"/>
    <property type="match status" value="1"/>
</dbReference>
<dbReference type="SUPFAM" id="SSF52540">
    <property type="entry name" value="P-loop containing nucleoside triphosphate hydrolases"/>
    <property type="match status" value="2"/>
</dbReference>
<feature type="region of interest" description="Disordered" evidence="12">
    <location>
        <begin position="1"/>
        <end position="20"/>
    </location>
</feature>
<comment type="similarity">
    <text evidence="9">Belongs to the DEAD box helicase family. DDX47/RRP3 subfamily.</text>
</comment>
<evidence type="ECO:0000259" key="13">
    <source>
        <dbReference type="PROSITE" id="PS51192"/>
    </source>
</evidence>
<protein>
    <recommendedName>
        <fullName evidence="2">RNA helicase</fullName>
        <ecNumber evidence="2">3.6.4.13</ecNumber>
    </recommendedName>
</protein>
<reference evidence="16 17" key="1">
    <citation type="journal article" date="2012" name="Nature">
        <title>The bonobo genome compared with the chimpanzee and human genomes.</title>
        <authorList>
            <person name="Prufer K."/>
            <person name="Munch K."/>
            <person name="Hellmann I."/>
            <person name="Akagi K."/>
            <person name="Miller J.R."/>
            <person name="Walenz B."/>
            <person name="Koren S."/>
            <person name="Sutton G."/>
            <person name="Kodira C."/>
            <person name="Winer R."/>
            <person name="Knight J.R."/>
            <person name="Mullikin J.C."/>
            <person name="Meader S.J."/>
            <person name="Ponting C.P."/>
            <person name="Lunter G."/>
            <person name="Higashino S."/>
            <person name="Hobolth A."/>
            <person name="Dutheil J."/>
            <person name="Karakoc E."/>
            <person name="Alkan C."/>
            <person name="Sajjadian S."/>
            <person name="Catacchio C.R."/>
            <person name="Ventura M."/>
            <person name="Marques-Bonet T."/>
            <person name="Eichler E.E."/>
            <person name="Andre C."/>
            <person name="Atencia R."/>
            <person name="Mugisha L."/>
            <person name="Junhold J."/>
            <person name="Patterson N."/>
            <person name="Siebauer M."/>
            <person name="Good J.M."/>
            <person name="Fischer A."/>
            <person name="Ptak S.E."/>
            <person name="Lachmann M."/>
            <person name="Symer D.E."/>
            <person name="Mailund T."/>
            <person name="Schierup M.H."/>
            <person name="Andres A.M."/>
            <person name="Kelso J."/>
            <person name="Paabo S."/>
        </authorList>
    </citation>
    <scope>NUCLEOTIDE SEQUENCE [LARGE SCALE GENOMIC DNA]</scope>
</reference>
<keyword evidence="4 11" id="KW-0378">Hydrolase</keyword>
<evidence type="ECO:0000256" key="6">
    <source>
        <dbReference type="ARBA" id="ARBA00022840"/>
    </source>
</evidence>
<dbReference type="EMBL" id="AJFE02026654">
    <property type="status" value="NOT_ANNOTATED_CDS"/>
    <property type="molecule type" value="Genomic_DNA"/>
</dbReference>
<keyword evidence="8" id="KW-0539">Nucleus</keyword>
<dbReference type="SMART" id="SM00487">
    <property type="entry name" value="DEXDc"/>
    <property type="match status" value="1"/>
</dbReference>
<dbReference type="GO" id="GO:0003723">
    <property type="term" value="F:RNA binding"/>
    <property type="evidence" value="ECO:0007669"/>
    <property type="project" value="UniProtKB-KW"/>
</dbReference>
<evidence type="ECO:0000259" key="15">
    <source>
        <dbReference type="PROSITE" id="PS51195"/>
    </source>
</evidence>
<keyword evidence="17" id="KW-1185">Reference proteome</keyword>
<evidence type="ECO:0000259" key="14">
    <source>
        <dbReference type="PROSITE" id="PS51194"/>
    </source>
</evidence>
<keyword evidence="3 11" id="KW-0547">Nucleotide-binding</keyword>
<evidence type="ECO:0000256" key="11">
    <source>
        <dbReference type="RuleBase" id="RU000492"/>
    </source>
</evidence>
<feature type="domain" description="DEAD-box RNA helicase Q" evidence="15">
    <location>
        <begin position="24"/>
        <end position="52"/>
    </location>
</feature>
<dbReference type="InterPro" id="IPR044765">
    <property type="entry name" value="DDX47/Rrp3_DEADc"/>
</dbReference>
<gene>
    <name evidence="16" type="primary">DDX47</name>
</gene>
<evidence type="ECO:0000256" key="9">
    <source>
        <dbReference type="ARBA" id="ARBA00024350"/>
    </source>
</evidence>
<dbReference type="CDD" id="cd18787">
    <property type="entry name" value="SF2_C_DEAD"/>
    <property type="match status" value="1"/>
</dbReference>
<dbReference type="InterPro" id="IPR014014">
    <property type="entry name" value="RNA_helicase_DEAD_Q_motif"/>
</dbReference>
<dbReference type="Ensembl" id="ENSPPAT00000056774.1">
    <property type="protein sequence ID" value="ENSPPAP00000033894.1"/>
    <property type="gene ID" value="ENSPPAG00000039793.1"/>
</dbReference>
<evidence type="ECO:0000256" key="7">
    <source>
        <dbReference type="ARBA" id="ARBA00022884"/>
    </source>
</evidence>
<dbReference type="Bgee" id="ENSPPAG00000039793">
    <property type="expression patterns" value="Expressed in placenta and 6 other cell types or tissues"/>
</dbReference>
<evidence type="ECO:0000256" key="8">
    <source>
        <dbReference type="ARBA" id="ARBA00023242"/>
    </source>
</evidence>
<keyword evidence="7" id="KW-0694">RNA-binding</keyword>
<dbReference type="Gene3D" id="3.40.50.300">
    <property type="entry name" value="P-loop containing nucleotide triphosphate hydrolases"/>
    <property type="match status" value="2"/>
</dbReference>
<keyword evidence="5 11" id="KW-0347">Helicase</keyword>
<dbReference type="PANTHER" id="PTHR47959:SF20">
    <property type="entry name" value="RNA HELICASE"/>
    <property type="match status" value="1"/>
</dbReference>
<dbReference type="InterPro" id="IPR014001">
    <property type="entry name" value="Helicase_ATP-bd"/>
</dbReference>
<proteinExistence type="inferred from homology"/>
<dbReference type="PROSITE" id="PS51192">
    <property type="entry name" value="HELICASE_ATP_BIND_1"/>
    <property type="match status" value="1"/>
</dbReference>
<evidence type="ECO:0000256" key="12">
    <source>
        <dbReference type="SAM" id="MobiDB-lite"/>
    </source>
</evidence>
<dbReference type="Pfam" id="PF00271">
    <property type="entry name" value="Helicase_C"/>
    <property type="match status" value="1"/>
</dbReference>
<keyword evidence="6 11" id="KW-0067">ATP-binding</keyword>
<dbReference type="AlphaFoldDB" id="A0A2R9C5S3"/>
<evidence type="ECO:0000256" key="3">
    <source>
        <dbReference type="ARBA" id="ARBA00022741"/>
    </source>
</evidence>
<feature type="compositionally biased region" description="Basic and acidic residues" evidence="12">
    <location>
        <begin position="364"/>
        <end position="379"/>
    </location>
</feature>
<dbReference type="InterPro" id="IPR011545">
    <property type="entry name" value="DEAD/DEAH_box_helicase_dom"/>
</dbReference>
<feature type="compositionally biased region" description="Basic and acidic residues" evidence="12">
    <location>
        <begin position="1"/>
        <end position="10"/>
    </location>
</feature>
<name>A0A2R9C5S3_PANPA</name>
<dbReference type="InterPro" id="IPR050079">
    <property type="entry name" value="DEAD_box_RNA_helicase"/>
</dbReference>
<dbReference type="PANTHER" id="PTHR47959">
    <property type="entry name" value="ATP-DEPENDENT RNA HELICASE RHLE-RELATED"/>
    <property type="match status" value="1"/>
</dbReference>
<reference evidence="16" key="3">
    <citation type="submission" date="2025-09" db="UniProtKB">
        <authorList>
            <consortium name="Ensembl"/>
        </authorList>
    </citation>
    <scope>IDENTIFICATION</scope>
</reference>
<feature type="region of interest" description="Disordered" evidence="12">
    <location>
        <begin position="364"/>
        <end position="406"/>
    </location>
</feature>
<dbReference type="GO" id="GO:0005634">
    <property type="term" value="C:nucleus"/>
    <property type="evidence" value="ECO:0007669"/>
    <property type="project" value="UniProtKB-SubCell"/>
</dbReference>
<dbReference type="Proteomes" id="UP000240080">
    <property type="component" value="Chromosome 12"/>
</dbReference>
<dbReference type="Pfam" id="PF00270">
    <property type="entry name" value="DEAD"/>
    <property type="match status" value="1"/>
</dbReference>
<evidence type="ECO:0000256" key="10">
    <source>
        <dbReference type="PROSITE-ProRule" id="PRU00552"/>
    </source>
</evidence>
<accession>A0A2R9C5S3</accession>
<dbReference type="GO" id="GO:0003724">
    <property type="term" value="F:RNA helicase activity"/>
    <property type="evidence" value="ECO:0007669"/>
    <property type="project" value="UniProtKB-EC"/>
</dbReference>
<dbReference type="PROSITE" id="PS51194">
    <property type="entry name" value="HELICASE_CTER"/>
    <property type="match status" value="1"/>
</dbReference>
<dbReference type="GO" id="GO:0005829">
    <property type="term" value="C:cytosol"/>
    <property type="evidence" value="ECO:0007669"/>
    <property type="project" value="TreeGrafter"/>
</dbReference>
<dbReference type="GO" id="GO:0016787">
    <property type="term" value="F:hydrolase activity"/>
    <property type="evidence" value="ECO:0007669"/>
    <property type="project" value="UniProtKB-KW"/>
</dbReference>
<comment type="subcellular location">
    <subcellularLocation>
        <location evidence="1">Nucleus</location>
    </subcellularLocation>
</comment>
<feature type="domain" description="Helicase ATP-binding" evidence="13">
    <location>
        <begin position="55"/>
        <end position="226"/>
    </location>
</feature>
<organism evidence="16 17">
    <name type="scientific">Pan paniscus</name>
    <name type="common">Pygmy chimpanzee</name>
    <name type="synonym">Bonobo</name>
    <dbReference type="NCBI Taxonomy" id="9597"/>
    <lineage>
        <taxon>Eukaryota</taxon>
        <taxon>Metazoa</taxon>
        <taxon>Chordata</taxon>
        <taxon>Craniata</taxon>
        <taxon>Vertebrata</taxon>
        <taxon>Euteleostomi</taxon>
        <taxon>Mammalia</taxon>
        <taxon>Eutheria</taxon>
        <taxon>Euarchontoglires</taxon>
        <taxon>Primates</taxon>
        <taxon>Haplorrhini</taxon>
        <taxon>Catarrhini</taxon>
        <taxon>Hominidae</taxon>
        <taxon>Pan</taxon>
    </lineage>
</organism>
<dbReference type="InterPro" id="IPR027417">
    <property type="entry name" value="P-loop_NTPase"/>
</dbReference>
<dbReference type="InterPro" id="IPR000629">
    <property type="entry name" value="RNA-helicase_DEAD-box_CS"/>
</dbReference>
<dbReference type="PROSITE" id="PS00039">
    <property type="entry name" value="DEAD_ATP_HELICASE"/>
    <property type="match status" value="1"/>
</dbReference>
<evidence type="ECO:0000256" key="2">
    <source>
        <dbReference type="ARBA" id="ARBA00012552"/>
    </source>
</evidence>